<protein>
    <submittedName>
        <fullName evidence="3">Uncharacterized protein</fullName>
    </submittedName>
</protein>
<name>A0A6J5N7N6_9CAUD</name>
<organism evidence="3">
    <name type="scientific">uncultured Caudovirales phage</name>
    <dbReference type="NCBI Taxonomy" id="2100421"/>
    <lineage>
        <taxon>Viruses</taxon>
        <taxon>Duplodnaviria</taxon>
        <taxon>Heunggongvirae</taxon>
        <taxon>Uroviricota</taxon>
        <taxon>Caudoviricetes</taxon>
        <taxon>Peduoviridae</taxon>
        <taxon>Maltschvirus</taxon>
        <taxon>Maltschvirus maltsch</taxon>
    </lineage>
</organism>
<accession>A0A6J5N7N6</accession>
<feature type="coiled-coil region" evidence="1">
    <location>
        <begin position="224"/>
        <end position="251"/>
    </location>
</feature>
<sequence length="746" mass="80156">MAEEIVGIKIQVGGQEKILTSMGEIRKEMKAAQFDVLKFTEAFGASSKEAVEAAKRVAQLGDAIGDAKSLTDAFNPDAKFKAFSAALSGVAGGFAAVQGAMALFGSESTNVQKALLKVQAAMALSQGLQTVGESIDKFKELGSVISNSTTLQKANSMATAAAAAVQRAFTGAVNETATGFKVLKGAIAATGIGLILVALGTIVAYWDDIKESINGVSSEQKKLNVDVEKNLKAEQSKLDKLDNQTNQLKQQGKSEKEILQIKIKQTDEAISAAKISLTAAKATRDTQIAAAKRNQDILIGIMNFLATPVRTLLGVIDNVGAALGKQFNLLKAYDATNKSLTTYLFDPKETADKGKESVEAAEKILNTLEEKRAGYLEDIKKLNKNANKGDDKDAKEKEAAELEAQKRLLKIKNDTEVAGIEDQYKSRKLAIDKATEEEIRDINKNEKLKQETKDALVKALNDKAVADKAKIDREQKEEQKKKDDEERKKLQEDDRKFRELTLQQRIEEIDKEIAKKDQDFEDDKQRFADKMALLNEQKLIELENLELTNSQRLEIEKKYSDAKKKILEDETAAEQKAHDARLALQVSLLDTATSVIGGLGALFDQGSAASKTLALTDIAIGTAKGFVQGLDIAQKGAQASGPAAPFAFPIFYATQIAAVLNAVAKAKGVLATTKGGASGGGSVSAPTALAAAPIAPAAPIQNTVTQLSPNSINQLGSATNRAYVVESDVTNSQDRIKRINRAARLT</sequence>
<evidence type="ECO:0000256" key="2">
    <source>
        <dbReference type="SAM" id="MobiDB-lite"/>
    </source>
</evidence>
<keyword evidence="1" id="KW-0175">Coiled coil</keyword>
<evidence type="ECO:0000313" key="3">
    <source>
        <dbReference type="EMBL" id="CAB4153110.1"/>
    </source>
</evidence>
<evidence type="ECO:0000256" key="1">
    <source>
        <dbReference type="SAM" id="Coils"/>
    </source>
</evidence>
<dbReference type="EMBL" id="LR796575">
    <property type="protein sequence ID" value="CAB4153110.1"/>
    <property type="molecule type" value="Genomic_DNA"/>
</dbReference>
<proteinExistence type="predicted"/>
<gene>
    <name evidence="3" type="ORF">UFOVP617_51</name>
</gene>
<reference evidence="3" key="1">
    <citation type="submission" date="2020-04" db="EMBL/GenBank/DDBJ databases">
        <authorList>
            <person name="Chiriac C."/>
            <person name="Salcher M."/>
            <person name="Ghai R."/>
            <person name="Kavagutti S V."/>
        </authorList>
    </citation>
    <scope>NUCLEOTIDE SEQUENCE</scope>
</reference>
<feature type="region of interest" description="Disordered" evidence="2">
    <location>
        <begin position="468"/>
        <end position="490"/>
    </location>
</feature>